<evidence type="ECO:0000259" key="9">
    <source>
        <dbReference type="Pfam" id="PF12704"/>
    </source>
</evidence>
<keyword evidence="5 7" id="KW-1133">Transmembrane helix</keyword>
<comment type="subcellular location">
    <subcellularLocation>
        <location evidence="1">Cell membrane</location>
        <topology evidence="1">Multi-pass membrane protein</topology>
    </subcellularLocation>
</comment>
<evidence type="ECO:0000256" key="7">
    <source>
        <dbReference type="SAM" id="Phobius"/>
    </source>
</evidence>
<evidence type="ECO:0000256" key="6">
    <source>
        <dbReference type="ARBA" id="ARBA00023136"/>
    </source>
</evidence>
<evidence type="ECO:0000313" key="10">
    <source>
        <dbReference type="EMBL" id="URA09889.1"/>
    </source>
</evidence>
<feature type="domain" description="ABC3 transporter permease C-terminal" evidence="8">
    <location>
        <begin position="275"/>
        <end position="407"/>
    </location>
</feature>
<feature type="transmembrane region" description="Helical" evidence="7">
    <location>
        <begin position="318"/>
        <end position="342"/>
    </location>
</feature>
<dbReference type="GO" id="GO:0044874">
    <property type="term" value="P:lipoprotein localization to outer membrane"/>
    <property type="evidence" value="ECO:0007669"/>
    <property type="project" value="TreeGrafter"/>
</dbReference>
<evidence type="ECO:0000256" key="2">
    <source>
        <dbReference type="ARBA" id="ARBA00005236"/>
    </source>
</evidence>
<evidence type="ECO:0000256" key="4">
    <source>
        <dbReference type="ARBA" id="ARBA00022692"/>
    </source>
</evidence>
<evidence type="ECO:0000256" key="1">
    <source>
        <dbReference type="ARBA" id="ARBA00004651"/>
    </source>
</evidence>
<dbReference type="InterPro" id="IPR003838">
    <property type="entry name" value="ABC3_permease_C"/>
</dbReference>
<keyword evidence="11" id="KW-1185">Reference proteome</keyword>
<reference evidence="10" key="1">
    <citation type="submission" date="2021-04" db="EMBL/GenBank/DDBJ databases">
        <authorList>
            <person name="Postec A."/>
        </authorList>
    </citation>
    <scope>NUCLEOTIDE SEQUENCE</scope>
    <source>
        <strain evidence="10">F1F22</strain>
    </source>
</reference>
<accession>A0AAX3BCG6</accession>
<dbReference type="PANTHER" id="PTHR30489">
    <property type="entry name" value="LIPOPROTEIN-RELEASING SYSTEM TRANSMEMBRANE PROTEIN LOLE"/>
    <property type="match status" value="1"/>
</dbReference>
<dbReference type="InterPro" id="IPR051447">
    <property type="entry name" value="Lipoprotein-release_system"/>
</dbReference>
<keyword evidence="6 7" id="KW-0472">Membrane</keyword>
<gene>
    <name evidence="10" type="ORF">KDW03_10445</name>
</gene>
<dbReference type="InterPro" id="IPR025857">
    <property type="entry name" value="MacB_PCD"/>
</dbReference>
<dbReference type="Pfam" id="PF12704">
    <property type="entry name" value="MacB_PCD"/>
    <property type="match status" value="1"/>
</dbReference>
<dbReference type="AlphaFoldDB" id="A0AAX3BCG6"/>
<feature type="domain" description="MacB-like periplasmic core" evidence="9">
    <location>
        <begin position="13"/>
        <end position="238"/>
    </location>
</feature>
<keyword evidence="4 7" id="KW-0812">Transmembrane</keyword>
<name>A0AAX3BCG6_9SPIR</name>
<evidence type="ECO:0000256" key="3">
    <source>
        <dbReference type="ARBA" id="ARBA00022475"/>
    </source>
</evidence>
<sequence length="415" mass="47214">MALRNIFRHKRRTVITTLTIAVGVMVFLWADGIYRGMHRQMAENVIYYLHGSIMLMQRAYAEEEKSLPLRYFFEDESVLETELLQFQEITGGTGRIPFVGEILAQGRNLHVLGYVVDVPQDTLVFRLSQALVKGDFFQGKSDELLIGADLARTLELNVGDELILAVQTKYGTYNALTVRVAGIFRTTHPQVDEGAVFVSRETARALLDIGEKEFITYHIGVHWPKGESVEHYTQRVERIAQKLSQRFPEYVVVSFAKRYAEVFTLMKTDESFMYIMLLVIFLIASVGIVNTILMAVHERMKEIGIMRAMGFSSFQIRWLFVMEGMWLGVVGGAAGLFFGFLLNLYQVYWGYDMEAWGLTSGSDFGLPIWGTIYGDWNPPAFAMAFVFSVIMAAFAAFIPSRYATRITVTECLRFL</sequence>
<dbReference type="Pfam" id="PF02687">
    <property type="entry name" value="FtsX"/>
    <property type="match status" value="1"/>
</dbReference>
<dbReference type="PANTHER" id="PTHR30489:SF0">
    <property type="entry name" value="LIPOPROTEIN-RELEASING SYSTEM TRANSMEMBRANE PROTEIN LOLE"/>
    <property type="match status" value="1"/>
</dbReference>
<proteinExistence type="inferred from homology"/>
<organism evidence="10 11">
    <name type="scientific">Thermospira aquatica</name>
    <dbReference type="NCBI Taxonomy" id="2828656"/>
    <lineage>
        <taxon>Bacteria</taxon>
        <taxon>Pseudomonadati</taxon>
        <taxon>Spirochaetota</taxon>
        <taxon>Spirochaetia</taxon>
        <taxon>Brevinematales</taxon>
        <taxon>Thermospiraceae</taxon>
        <taxon>Thermospira</taxon>
    </lineage>
</organism>
<dbReference type="RefSeq" id="WP_271435021.1">
    <property type="nucleotide sequence ID" value="NZ_CP073355.1"/>
</dbReference>
<protein>
    <submittedName>
        <fullName evidence="10">ABC transporter permease</fullName>
    </submittedName>
</protein>
<dbReference type="KEGG" id="taqu:KDW03_10445"/>
<keyword evidence="3" id="KW-1003">Cell membrane</keyword>
<feature type="transmembrane region" description="Helical" evidence="7">
    <location>
        <begin position="380"/>
        <end position="398"/>
    </location>
</feature>
<feature type="transmembrane region" description="Helical" evidence="7">
    <location>
        <begin position="272"/>
        <end position="297"/>
    </location>
</feature>
<dbReference type="GO" id="GO:0098797">
    <property type="term" value="C:plasma membrane protein complex"/>
    <property type="evidence" value="ECO:0007669"/>
    <property type="project" value="TreeGrafter"/>
</dbReference>
<comment type="similarity">
    <text evidence="2">Belongs to the ABC-4 integral membrane protein family. LolC/E subfamily.</text>
</comment>
<dbReference type="EMBL" id="CP073355">
    <property type="protein sequence ID" value="URA09889.1"/>
    <property type="molecule type" value="Genomic_DNA"/>
</dbReference>
<evidence type="ECO:0000259" key="8">
    <source>
        <dbReference type="Pfam" id="PF02687"/>
    </source>
</evidence>
<feature type="transmembrane region" description="Helical" evidence="7">
    <location>
        <begin position="12"/>
        <end position="30"/>
    </location>
</feature>
<dbReference type="Proteomes" id="UP001056539">
    <property type="component" value="Chromosome"/>
</dbReference>
<evidence type="ECO:0000256" key="5">
    <source>
        <dbReference type="ARBA" id="ARBA00022989"/>
    </source>
</evidence>
<reference evidence="10" key="2">
    <citation type="submission" date="2022-06" db="EMBL/GenBank/DDBJ databases">
        <title>Thermospira aquatica gen. nov., sp. nov.</title>
        <authorList>
            <person name="Ben Ali Gam Z."/>
            <person name="Labat M."/>
        </authorList>
    </citation>
    <scope>NUCLEOTIDE SEQUENCE</scope>
    <source>
        <strain evidence="10">F1F22</strain>
    </source>
</reference>
<evidence type="ECO:0000313" key="11">
    <source>
        <dbReference type="Proteomes" id="UP001056539"/>
    </source>
</evidence>